<feature type="signal peptide" evidence="2">
    <location>
        <begin position="1"/>
        <end position="19"/>
    </location>
</feature>
<dbReference type="Pfam" id="PF01551">
    <property type="entry name" value="Peptidase_M23"/>
    <property type="match status" value="1"/>
</dbReference>
<dbReference type="InterPro" id="IPR023346">
    <property type="entry name" value="Lysozyme-like_dom_sf"/>
</dbReference>
<dbReference type="OrthoDB" id="9810477at2"/>
<evidence type="ECO:0000313" key="5">
    <source>
        <dbReference type="Proteomes" id="UP000243524"/>
    </source>
</evidence>
<dbReference type="Gene3D" id="2.70.70.10">
    <property type="entry name" value="Glucose Permease (Domain IIA)"/>
    <property type="match status" value="1"/>
</dbReference>
<dbReference type="EMBL" id="PJNH01000002">
    <property type="protein sequence ID" value="PKR78097.1"/>
    <property type="molecule type" value="Genomic_DNA"/>
</dbReference>
<accession>A0A2I0QUS0</accession>
<evidence type="ECO:0000256" key="1">
    <source>
        <dbReference type="ARBA" id="ARBA00022729"/>
    </source>
</evidence>
<dbReference type="InterPro" id="IPR011055">
    <property type="entry name" value="Dup_hybrid_motif"/>
</dbReference>
<name>A0A2I0QUS0_9BACI</name>
<proteinExistence type="predicted"/>
<protein>
    <submittedName>
        <fullName evidence="4">Peptidase M23</fullName>
    </submittedName>
</protein>
<dbReference type="GO" id="GO:0004222">
    <property type="term" value="F:metalloendopeptidase activity"/>
    <property type="evidence" value="ECO:0007669"/>
    <property type="project" value="TreeGrafter"/>
</dbReference>
<dbReference type="InterPro" id="IPR050570">
    <property type="entry name" value="Cell_wall_metabolism_enzyme"/>
</dbReference>
<dbReference type="PANTHER" id="PTHR21666">
    <property type="entry name" value="PEPTIDASE-RELATED"/>
    <property type="match status" value="1"/>
</dbReference>
<evidence type="ECO:0000313" key="4">
    <source>
        <dbReference type="EMBL" id="PKR78097.1"/>
    </source>
</evidence>
<dbReference type="InterPro" id="IPR016047">
    <property type="entry name" value="M23ase_b-sheet_dom"/>
</dbReference>
<dbReference type="RefSeq" id="WP_101331703.1">
    <property type="nucleotide sequence ID" value="NZ_PJNH01000002.1"/>
</dbReference>
<evidence type="ECO:0000259" key="3">
    <source>
        <dbReference type="Pfam" id="PF01551"/>
    </source>
</evidence>
<dbReference type="PANTHER" id="PTHR21666:SF289">
    <property type="entry name" value="L-ALA--D-GLU ENDOPEPTIDASE"/>
    <property type="match status" value="1"/>
</dbReference>
<keyword evidence="1 2" id="KW-0732">Signal</keyword>
<organism evidence="4 5">
    <name type="scientific">Halalkalibacillus sediminis</name>
    <dbReference type="NCBI Taxonomy" id="2018042"/>
    <lineage>
        <taxon>Bacteria</taxon>
        <taxon>Bacillati</taxon>
        <taxon>Bacillota</taxon>
        <taxon>Bacilli</taxon>
        <taxon>Bacillales</taxon>
        <taxon>Bacillaceae</taxon>
        <taxon>Halalkalibacillus</taxon>
    </lineage>
</organism>
<dbReference type="CDD" id="cd12797">
    <property type="entry name" value="M23_peptidase"/>
    <property type="match status" value="1"/>
</dbReference>
<keyword evidence="5" id="KW-1185">Reference proteome</keyword>
<comment type="caution">
    <text evidence="4">The sequence shown here is derived from an EMBL/GenBank/DDBJ whole genome shotgun (WGS) entry which is preliminary data.</text>
</comment>
<feature type="domain" description="M23ase beta-sheet core" evidence="3">
    <location>
        <begin position="194"/>
        <end position="292"/>
    </location>
</feature>
<gene>
    <name evidence="4" type="ORF">CEY16_09275</name>
</gene>
<evidence type="ECO:0000256" key="2">
    <source>
        <dbReference type="SAM" id="SignalP"/>
    </source>
</evidence>
<dbReference type="SUPFAM" id="SSF53955">
    <property type="entry name" value="Lysozyme-like"/>
    <property type="match status" value="1"/>
</dbReference>
<feature type="chain" id="PRO_5014111155" evidence="2">
    <location>
        <begin position="20"/>
        <end position="312"/>
    </location>
</feature>
<dbReference type="Proteomes" id="UP000243524">
    <property type="component" value="Unassembled WGS sequence"/>
</dbReference>
<reference evidence="4 5" key="1">
    <citation type="submission" date="2017-06" db="EMBL/GenBank/DDBJ databases">
        <title>the draft geome sequence of Illustriluteabacillus marina B3227.</title>
        <authorList>
            <person name="He R.-H."/>
            <person name="Du Z.-J."/>
        </authorList>
    </citation>
    <scope>NUCLEOTIDE SEQUENCE [LARGE SCALE GENOMIC DNA]</scope>
    <source>
        <strain evidence="4 5">B3227</strain>
    </source>
</reference>
<sequence>MKTMLMLVIFLLPVTFVSAEENEHQVRQSLYEKIEATTGLPWNYIAAMDQYERNINGTEDNRWTGIRIPNEKWYGLLSAAPEQPFREEQLDLFNGLGKDGDGDGIANHKNDEDALYTAALIIMESQSQVGSFKAAIQEYYEREKAGELITQYAKLFQHFGTIELDERAFPIPKHQQYSYRSTWGDRRGFGGNRIHEGTDLFAHYGTPVRSVSYGIVEIKGWNRFGGWRIGIRDMYNIYHYYAHLNGFADGIEEGSFVKPGDLIGSVGASGYGPEGTAGKFPPHLHYGMYKDNGKNEWAYDPYPYLKRWERQE</sequence>
<dbReference type="AlphaFoldDB" id="A0A2I0QUS0"/>
<dbReference type="SUPFAM" id="SSF51261">
    <property type="entry name" value="Duplicated hybrid motif"/>
    <property type="match status" value="1"/>
</dbReference>